<dbReference type="RefSeq" id="WP_116775901.1">
    <property type="nucleotide sequence ID" value="NZ_QDKG01000003.1"/>
</dbReference>
<sequence>MKNIQEQEIDFAGETLVLTNQRALYWPAENTIILSDLHVGKAAHFRKSGIALPQQVATRDMERLQKLINHYQPHKVLITGDLLHAGMNSEVALLKDIIQENDTCEFLLVKGNHDRLSDRKFEELGIRILADGYAIGNIHFTHGDRQFSAGMHNISGHLHPGIHVAVGRKSTMRFPCFVVSETQLILPAFSLFSGLDTSCVPEGAYCYAIYEDGLFAVSC</sequence>
<dbReference type="EMBL" id="QDKG01000003">
    <property type="protein sequence ID" value="PVH25313.1"/>
    <property type="molecule type" value="Genomic_DNA"/>
</dbReference>
<feature type="domain" description="Calcineurin-like phosphoesterase" evidence="1">
    <location>
        <begin position="32"/>
        <end position="144"/>
    </location>
</feature>
<keyword evidence="3" id="KW-1185">Reference proteome</keyword>
<protein>
    <submittedName>
        <fullName evidence="2">Ligase-associated DNA damage response endonuclease PdeM</fullName>
    </submittedName>
</protein>
<dbReference type="Gene3D" id="3.60.21.10">
    <property type="match status" value="1"/>
</dbReference>
<dbReference type="NCBIfam" id="TIGR04123">
    <property type="entry name" value="P_estr_lig_assc"/>
    <property type="match status" value="1"/>
</dbReference>
<keyword evidence="2" id="KW-0378">Hydrolase</keyword>
<evidence type="ECO:0000313" key="2">
    <source>
        <dbReference type="EMBL" id="PVH25313.1"/>
    </source>
</evidence>
<proteinExistence type="predicted"/>
<organism evidence="2 3">
    <name type="scientific">Sphingobacterium corticibacter</name>
    <dbReference type="NCBI Taxonomy" id="2171749"/>
    <lineage>
        <taxon>Bacteria</taxon>
        <taxon>Pseudomonadati</taxon>
        <taxon>Bacteroidota</taxon>
        <taxon>Sphingobacteriia</taxon>
        <taxon>Sphingobacteriales</taxon>
        <taxon>Sphingobacteriaceae</taxon>
        <taxon>Sphingobacterium</taxon>
    </lineage>
</organism>
<dbReference type="Proteomes" id="UP000245627">
    <property type="component" value="Unassembled WGS sequence"/>
</dbReference>
<keyword evidence="2" id="KW-0255">Endonuclease</keyword>
<dbReference type="InterPro" id="IPR004843">
    <property type="entry name" value="Calcineurin-like_PHP"/>
</dbReference>
<dbReference type="OrthoDB" id="9795838at2"/>
<dbReference type="PANTHER" id="PTHR39323:SF1">
    <property type="entry name" value="BLR1149 PROTEIN"/>
    <property type="match status" value="1"/>
</dbReference>
<dbReference type="InterPro" id="IPR026336">
    <property type="entry name" value="PdeM-like"/>
</dbReference>
<comment type="caution">
    <text evidence="2">The sequence shown here is derived from an EMBL/GenBank/DDBJ whole genome shotgun (WGS) entry which is preliminary data.</text>
</comment>
<dbReference type="PANTHER" id="PTHR39323">
    <property type="entry name" value="BLR1149 PROTEIN"/>
    <property type="match status" value="1"/>
</dbReference>
<name>A0A2T8HIT9_9SPHI</name>
<dbReference type="InterPro" id="IPR024173">
    <property type="entry name" value="Pesterase_MJ0037-like"/>
</dbReference>
<evidence type="ECO:0000259" key="1">
    <source>
        <dbReference type="Pfam" id="PF00149"/>
    </source>
</evidence>
<dbReference type="AlphaFoldDB" id="A0A2T8HIT9"/>
<dbReference type="GO" id="GO:0016787">
    <property type="term" value="F:hydrolase activity"/>
    <property type="evidence" value="ECO:0007669"/>
    <property type="project" value="InterPro"/>
</dbReference>
<reference evidence="2 3" key="1">
    <citation type="submission" date="2018-04" db="EMBL/GenBank/DDBJ databases">
        <title>Sphingobacterium cortibacter sp. nov.</title>
        <authorList>
            <person name="Li Y."/>
        </authorList>
    </citation>
    <scope>NUCLEOTIDE SEQUENCE [LARGE SCALE GENOMIC DNA]</scope>
    <source>
        <strain evidence="2 3">2c-3</strain>
    </source>
</reference>
<dbReference type="GO" id="GO:0016874">
    <property type="term" value="F:ligase activity"/>
    <property type="evidence" value="ECO:0007669"/>
    <property type="project" value="UniProtKB-KW"/>
</dbReference>
<dbReference type="InterPro" id="IPR029052">
    <property type="entry name" value="Metallo-depent_PP-like"/>
</dbReference>
<accession>A0A2T8HIT9</accession>
<keyword evidence="2" id="KW-0436">Ligase</keyword>
<dbReference type="PIRSF" id="PIRSF000887">
    <property type="entry name" value="Pesterase_MJ0037"/>
    <property type="match status" value="1"/>
</dbReference>
<dbReference type="SUPFAM" id="SSF56300">
    <property type="entry name" value="Metallo-dependent phosphatases"/>
    <property type="match status" value="1"/>
</dbReference>
<dbReference type="Pfam" id="PF00149">
    <property type="entry name" value="Metallophos"/>
    <property type="match status" value="1"/>
</dbReference>
<keyword evidence="2" id="KW-0540">Nuclease</keyword>
<gene>
    <name evidence="2" type="primary">pdeM</name>
    <name evidence="2" type="ORF">DC487_10355</name>
</gene>
<dbReference type="GO" id="GO:0004519">
    <property type="term" value="F:endonuclease activity"/>
    <property type="evidence" value="ECO:0007669"/>
    <property type="project" value="UniProtKB-KW"/>
</dbReference>
<evidence type="ECO:0000313" key="3">
    <source>
        <dbReference type="Proteomes" id="UP000245627"/>
    </source>
</evidence>